<dbReference type="PANTHER" id="PTHR46128:SF211">
    <property type="entry name" value="PENTACOTRIPEPTIDE-REPEAT REGION OF PRORP DOMAIN-CONTAINING PROTEIN"/>
    <property type="match status" value="1"/>
</dbReference>
<dbReference type="InterPro" id="IPR011990">
    <property type="entry name" value="TPR-like_helical_dom_sf"/>
</dbReference>
<protein>
    <recommendedName>
        <fullName evidence="5">Pentacotripeptide-repeat region of PRORP domain-containing protein</fullName>
    </recommendedName>
</protein>
<feature type="region of interest" description="Disordered" evidence="3">
    <location>
        <begin position="17"/>
        <end position="37"/>
    </location>
</feature>
<evidence type="ECO:0000313" key="4">
    <source>
        <dbReference type="EMBL" id="CEM24824.1"/>
    </source>
</evidence>
<dbReference type="PROSITE" id="PS51375">
    <property type="entry name" value="PPR"/>
    <property type="match status" value="1"/>
</dbReference>
<evidence type="ECO:0008006" key="5">
    <source>
        <dbReference type="Google" id="ProtNLM"/>
    </source>
</evidence>
<dbReference type="Pfam" id="PF13812">
    <property type="entry name" value="PPR_3"/>
    <property type="match status" value="1"/>
</dbReference>
<sequence>MMCFSCFRGSSKLDPIAATSGDRGESSTDGLNRLSKPKTNFGQDDSIFALVRRFLQPILSFFRDLRDLDAIEFAVHSARKRGLQVDVFNFNVLLDAIILTGAIDRAEQMLLQMTYDGVADVVSFNCVLKGFANENNFQRAQEVFKILTGSRGGPIPNRISFNTMIALAVKAEAFSEAWEYLEMMDSHPCNFQPDTITVSSLLGGTIIRTRSTVEGPCQMFIKAVIEYLRGHPDLLEDLGCLSHVLGVTSGGPESSEDLFQILLDFSISEAAHITTEISEDVIQALCRFGHPGRALAFLLFVDSDDFDGEVTEKAESLFQLKEAVEIAFSQTSRGFWGRVFEQIKDIEAAETFLRCCIDASFWEMESQGMILQNLSRILYESCGSGCVVSSLSNEILKRGSGRFMRSLTQRLSKATDPQSRALPSLCFLIWGSLAQKLQISDFAVLSKGCRYLNYCGMYTESIQYFFVSSCLRHKGHEWTDFSRVELQEDYVSQQTVHPSHFLESSGEDSYLQVCIRSQLDLVRRFFHFVVKRADSLQDPKGSDIDDLVFDSLRLLFIPLERGAQEVREHFWADVMEIIKLRDPAWLSPRLRELQKELADAGMPVPGRAAFCFGDLLDSQSDVPIRG</sequence>
<dbReference type="InterPro" id="IPR050872">
    <property type="entry name" value="PPR_P_subfamily"/>
</dbReference>
<accession>A0A0G4G852</accession>
<comment type="similarity">
    <text evidence="1">Belongs to the PPR family. P subfamily.</text>
</comment>
<proteinExistence type="inferred from homology"/>
<evidence type="ECO:0000256" key="3">
    <source>
        <dbReference type="SAM" id="MobiDB-lite"/>
    </source>
</evidence>
<dbReference type="Pfam" id="PF01535">
    <property type="entry name" value="PPR"/>
    <property type="match status" value="2"/>
</dbReference>
<dbReference type="InterPro" id="IPR002885">
    <property type="entry name" value="PPR_rpt"/>
</dbReference>
<reference evidence="4" key="1">
    <citation type="submission" date="2014-11" db="EMBL/GenBank/DDBJ databases">
        <authorList>
            <person name="Otto D Thomas"/>
            <person name="Naeem Raeece"/>
        </authorList>
    </citation>
    <scope>NUCLEOTIDE SEQUENCE</scope>
</reference>
<dbReference type="EMBL" id="CDMZ01000970">
    <property type="protein sequence ID" value="CEM24824.1"/>
    <property type="molecule type" value="Genomic_DNA"/>
</dbReference>
<evidence type="ECO:0000256" key="1">
    <source>
        <dbReference type="ARBA" id="ARBA00007626"/>
    </source>
</evidence>
<dbReference type="Gene3D" id="1.25.40.10">
    <property type="entry name" value="Tetratricopeptide repeat domain"/>
    <property type="match status" value="1"/>
</dbReference>
<gene>
    <name evidence="4" type="ORF">Cvel_4323</name>
</gene>
<dbReference type="VEuPathDB" id="CryptoDB:Cvel_4323"/>
<dbReference type="PANTHER" id="PTHR46128">
    <property type="entry name" value="MITOCHONDRIAL GROUP I INTRON SPLICING FACTOR CCM1"/>
    <property type="match status" value="1"/>
</dbReference>
<organism evidence="4">
    <name type="scientific">Chromera velia CCMP2878</name>
    <dbReference type="NCBI Taxonomy" id="1169474"/>
    <lineage>
        <taxon>Eukaryota</taxon>
        <taxon>Sar</taxon>
        <taxon>Alveolata</taxon>
        <taxon>Colpodellida</taxon>
        <taxon>Chromeraceae</taxon>
        <taxon>Chromera</taxon>
    </lineage>
</organism>
<evidence type="ECO:0000256" key="2">
    <source>
        <dbReference type="PROSITE-ProRule" id="PRU00708"/>
    </source>
</evidence>
<feature type="repeat" description="PPR" evidence="2">
    <location>
        <begin position="120"/>
        <end position="154"/>
    </location>
</feature>
<name>A0A0G4G852_9ALVE</name>
<dbReference type="AlphaFoldDB" id="A0A0G4G852"/>